<feature type="transmembrane region" description="Helical" evidence="1">
    <location>
        <begin position="263"/>
        <end position="285"/>
    </location>
</feature>
<accession>A0A081NK60</accession>
<gene>
    <name evidence="2" type="ORF">GZ78_01790</name>
</gene>
<dbReference type="OrthoDB" id="6283504at2"/>
<keyword evidence="1" id="KW-1133">Transmembrane helix</keyword>
<comment type="caution">
    <text evidence="2">The sequence shown here is derived from an EMBL/GenBank/DDBJ whole genome shotgun (WGS) entry which is preliminary data.</text>
</comment>
<name>A0A081NK60_9GAMM</name>
<feature type="transmembrane region" description="Helical" evidence="1">
    <location>
        <begin position="142"/>
        <end position="162"/>
    </location>
</feature>
<evidence type="ECO:0000313" key="3">
    <source>
        <dbReference type="Proteomes" id="UP000028073"/>
    </source>
</evidence>
<feature type="transmembrane region" description="Helical" evidence="1">
    <location>
        <begin position="174"/>
        <end position="193"/>
    </location>
</feature>
<keyword evidence="1" id="KW-0812">Transmembrane</keyword>
<keyword evidence="1" id="KW-0472">Membrane</keyword>
<dbReference type="Proteomes" id="UP000028073">
    <property type="component" value="Unassembled WGS sequence"/>
</dbReference>
<keyword evidence="3" id="KW-1185">Reference proteome</keyword>
<feature type="transmembrane region" description="Helical" evidence="1">
    <location>
        <begin position="16"/>
        <end position="36"/>
    </location>
</feature>
<organism evidence="2 3">
    <name type="scientific">Endozoicomonas numazuensis</name>
    <dbReference type="NCBI Taxonomy" id="1137799"/>
    <lineage>
        <taxon>Bacteria</taxon>
        <taxon>Pseudomonadati</taxon>
        <taxon>Pseudomonadota</taxon>
        <taxon>Gammaproteobacteria</taxon>
        <taxon>Oceanospirillales</taxon>
        <taxon>Endozoicomonadaceae</taxon>
        <taxon>Endozoicomonas</taxon>
    </lineage>
</organism>
<evidence type="ECO:0000256" key="1">
    <source>
        <dbReference type="SAM" id="Phobius"/>
    </source>
</evidence>
<protein>
    <submittedName>
        <fullName evidence="2">Uncharacterized protein</fullName>
    </submittedName>
</protein>
<proteinExistence type="predicted"/>
<sequence length="298" mass="33418">MTSPTHTLTANKCSVLFKYFLLLLMLVLSIFTSWLASTGQLTSLDERLLGNLFHSNDAFIDSAEDRAESMTLTLSELHAGLLVLQSSEFGISFIVDANIQLGNIVAQATDLVAYGRNFALFNLVALHVIDNTLKLVQWLTPWLILVAEAGLLSILIADTWLSAKNRWHMSLIRFGEGAVITVLLLVIIFPFSINLVRQSSEAVTESLYHESYQALLNTQEHILSSSNAASIKDDASETLALFKNARVKLSEKSSYLASNLTRYVAVTMMEVFLLPMLFTLFLLWLTRSIIRRHTHWNH</sequence>
<dbReference type="eggNOG" id="ENOG5033FQZ">
    <property type="taxonomic scope" value="Bacteria"/>
</dbReference>
<dbReference type="RefSeq" id="WP_034832240.1">
    <property type="nucleotide sequence ID" value="NZ_JOKH01000001.1"/>
</dbReference>
<evidence type="ECO:0000313" key="2">
    <source>
        <dbReference type="EMBL" id="KEQ18833.1"/>
    </source>
</evidence>
<reference evidence="2 3" key="1">
    <citation type="submission" date="2014-06" db="EMBL/GenBank/DDBJ databases">
        <title>Whole Genome Sequences of Three Symbiotic Endozoicomonas Bacteria.</title>
        <authorList>
            <person name="Neave M.J."/>
            <person name="Apprill A."/>
            <person name="Voolstra C.R."/>
        </authorList>
    </citation>
    <scope>NUCLEOTIDE SEQUENCE [LARGE SCALE GENOMIC DNA]</scope>
    <source>
        <strain evidence="2 3">DSM 25634</strain>
    </source>
</reference>
<dbReference type="EMBL" id="JOKH01000001">
    <property type="protein sequence ID" value="KEQ18833.1"/>
    <property type="molecule type" value="Genomic_DNA"/>
</dbReference>
<dbReference type="AlphaFoldDB" id="A0A081NK60"/>